<evidence type="ECO:0000313" key="3">
    <source>
        <dbReference type="Proteomes" id="UP000284892"/>
    </source>
</evidence>
<dbReference type="AlphaFoldDB" id="A0A420DEP6"/>
<sequence length="138" mass="16012">MNIYLSISRTNKSIPEWSTLFCLSILFFFNVLSTLRLLNIDIKGLEKNIFYVILGAIFGIHYLYFQMGNRIIKKITDLKPKLNLISRIMTVFYLFGTLSLFCYVVNIGLNYYLTLIIGIGLIIILGNYVFGTRNKQFD</sequence>
<keyword evidence="1" id="KW-0812">Transmembrane</keyword>
<proteinExistence type="predicted"/>
<comment type="caution">
    <text evidence="2">The sequence shown here is derived from an EMBL/GenBank/DDBJ whole genome shotgun (WGS) entry which is preliminary data.</text>
</comment>
<evidence type="ECO:0000256" key="1">
    <source>
        <dbReference type="SAM" id="Phobius"/>
    </source>
</evidence>
<accession>A0A420DEP6</accession>
<feature type="transmembrane region" description="Helical" evidence="1">
    <location>
        <begin position="112"/>
        <end position="130"/>
    </location>
</feature>
<name>A0A420DEP6_9FLAO</name>
<feature type="transmembrane region" description="Helical" evidence="1">
    <location>
        <begin position="20"/>
        <end position="37"/>
    </location>
</feature>
<feature type="transmembrane region" description="Helical" evidence="1">
    <location>
        <begin position="85"/>
        <end position="106"/>
    </location>
</feature>
<protein>
    <submittedName>
        <fullName evidence="2">Uncharacterized protein</fullName>
    </submittedName>
</protein>
<keyword evidence="1" id="KW-0472">Membrane</keyword>
<feature type="transmembrane region" description="Helical" evidence="1">
    <location>
        <begin position="49"/>
        <end position="65"/>
    </location>
</feature>
<keyword evidence="1" id="KW-1133">Transmembrane helix</keyword>
<dbReference type="EMBL" id="RAQJ01000008">
    <property type="protein sequence ID" value="RKE90263.1"/>
    <property type="molecule type" value="Genomic_DNA"/>
</dbReference>
<dbReference type="Proteomes" id="UP000284892">
    <property type="component" value="Unassembled WGS sequence"/>
</dbReference>
<gene>
    <name evidence="2" type="ORF">BXY80_2730</name>
</gene>
<organism evidence="2 3">
    <name type="scientific">Ichthyenterobacterium magnum</name>
    <dbReference type="NCBI Taxonomy" id="1230530"/>
    <lineage>
        <taxon>Bacteria</taxon>
        <taxon>Pseudomonadati</taxon>
        <taxon>Bacteroidota</taxon>
        <taxon>Flavobacteriia</taxon>
        <taxon>Flavobacteriales</taxon>
        <taxon>Flavobacteriaceae</taxon>
        <taxon>Ichthyenterobacterium</taxon>
    </lineage>
</organism>
<evidence type="ECO:0000313" key="2">
    <source>
        <dbReference type="EMBL" id="RKE90263.1"/>
    </source>
</evidence>
<keyword evidence="3" id="KW-1185">Reference proteome</keyword>
<reference evidence="2 3" key="1">
    <citation type="submission" date="2018-09" db="EMBL/GenBank/DDBJ databases">
        <title>Genomic Encyclopedia of Archaeal and Bacterial Type Strains, Phase II (KMG-II): from individual species to whole genera.</title>
        <authorList>
            <person name="Goeker M."/>
        </authorList>
    </citation>
    <scope>NUCLEOTIDE SEQUENCE [LARGE SCALE GENOMIC DNA]</scope>
    <source>
        <strain evidence="2 3">DSM 26283</strain>
    </source>
</reference>